<keyword evidence="2" id="KW-1185">Reference proteome</keyword>
<gene>
    <name evidence="1" type="ORF">CEXT_400281</name>
</gene>
<evidence type="ECO:0000313" key="2">
    <source>
        <dbReference type="Proteomes" id="UP001054945"/>
    </source>
</evidence>
<evidence type="ECO:0000313" key="1">
    <source>
        <dbReference type="EMBL" id="GIY04862.1"/>
    </source>
</evidence>
<protein>
    <submittedName>
        <fullName evidence="1">Uncharacterized protein</fullName>
    </submittedName>
</protein>
<organism evidence="1 2">
    <name type="scientific">Caerostris extrusa</name>
    <name type="common">Bark spider</name>
    <name type="synonym">Caerostris bankana</name>
    <dbReference type="NCBI Taxonomy" id="172846"/>
    <lineage>
        <taxon>Eukaryota</taxon>
        <taxon>Metazoa</taxon>
        <taxon>Ecdysozoa</taxon>
        <taxon>Arthropoda</taxon>
        <taxon>Chelicerata</taxon>
        <taxon>Arachnida</taxon>
        <taxon>Araneae</taxon>
        <taxon>Araneomorphae</taxon>
        <taxon>Entelegynae</taxon>
        <taxon>Araneoidea</taxon>
        <taxon>Araneidae</taxon>
        <taxon>Caerostris</taxon>
    </lineage>
</organism>
<dbReference type="EMBL" id="BPLR01005763">
    <property type="protein sequence ID" value="GIY04862.1"/>
    <property type="molecule type" value="Genomic_DNA"/>
</dbReference>
<proteinExistence type="predicted"/>
<comment type="caution">
    <text evidence="1">The sequence shown here is derived from an EMBL/GenBank/DDBJ whole genome shotgun (WGS) entry which is preliminary data.</text>
</comment>
<dbReference type="Proteomes" id="UP001054945">
    <property type="component" value="Unassembled WGS sequence"/>
</dbReference>
<dbReference type="AlphaFoldDB" id="A0AAV4Q9G3"/>
<name>A0AAV4Q9G3_CAEEX</name>
<accession>A0AAV4Q9G3</accession>
<reference evidence="1 2" key="1">
    <citation type="submission" date="2021-06" db="EMBL/GenBank/DDBJ databases">
        <title>Caerostris extrusa draft genome.</title>
        <authorList>
            <person name="Kono N."/>
            <person name="Arakawa K."/>
        </authorList>
    </citation>
    <scope>NUCLEOTIDE SEQUENCE [LARGE SCALE GENOMIC DNA]</scope>
</reference>
<sequence>MSLLWLFKMAAHPIKIMQRQCLSSAVSTPLGLVSKSSERLFCAKPWKKNCKFSEQQRFVFYFEPHDKEPCTTQKL</sequence>